<organism evidence="3 4">
    <name type="scientific">Maridesulfovibrio salexigens (strain ATCC 14822 / DSM 2638 / NCIMB 8403 / VKM B-1763)</name>
    <name type="common">Desulfovibrio salexigens</name>
    <dbReference type="NCBI Taxonomy" id="526222"/>
    <lineage>
        <taxon>Bacteria</taxon>
        <taxon>Pseudomonadati</taxon>
        <taxon>Thermodesulfobacteriota</taxon>
        <taxon>Desulfovibrionia</taxon>
        <taxon>Desulfovibrionales</taxon>
        <taxon>Desulfovibrionaceae</taxon>
        <taxon>Maridesulfovibrio</taxon>
    </lineage>
</organism>
<dbReference type="CDD" id="cd04187">
    <property type="entry name" value="DPM1_like_bac"/>
    <property type="match status" value="1"/>
</dbReference>
<reference evidence="3 4" key="1">
    <citation type="submission" date="2009-06" db="EMBL/GenBank/DDBJ databases">
        <title>Complete sequence of Desulfovibrio salexigens DSM 2638.</title>
        <authorList>
            <consortium name="US DOE Joint Genome Institute"/>
            <person name="Lucas S."/>
            <person name="Copeland A."/>
            <person name="Lapidus A."/>
            <person name="Glavina del Rio T."/>
            <person name="Tice H."/>
            <person name="Bruce D."/>
            <person name="Goodwin L."/>
            <person name="Pitluck S."/>
            <person name="Munk A.C."/>
            <person name="Brettin T."/>
            <person name="Detter J.C."/>
            <person name="Han C."/>
            <person name="Tapia R."/>
            <person name="Larimer F."/>
            <person name="Land M."/>
            <person name="Hauser L."/>
            <person name="Kyrpides N."/>
            <person name="Anderson I."/>
            <person name="Wall J.D."/>
            <person name="Arkin A.P."/>
            <person name="Dehal P."/>
            <person name="Chivian D."/>
            <person name="Giles B."/>
            <person name="Hazen T.C."/>
        </authorList>
    </citation>
    <scope>NUCLEOTIDE SEQUENCE [LARGE SCALE GENOMIC DNA]</scope>
    <source>
        <strain evidence="4">ATCC 14822 / DSM 2638 / NCIMB 8403 / VKM B-1763</strain>
    </source>
</reference>
<dbReference type="eggNOG" id="COG0463">
    <property type="taxonomic scope" value="Bacteria"/>
</dbReference>
<evidence type="ECO:0000313" key="3">
    <source>
        <dbReference type="EMBL" id="ACS81655.1"/>
    </source>
</evidence>
<gene>
    <name evidence="3" type="ordered locus">Desal_3609</name>
</gene>
<name>C6BTH4_MARSD</name>
<evidence type="ECO:0000313" key="4">
    <source>
        <dbReference type="Proteomes" id="UP000002601"/>
    </source>
</evidence>
<proteinExistence type="predicted"/>
<dbReference type="HOGENOM" id="CLU_033536_0_1_7"/>
<keyword evidence="1" id="KW-0472">Membrane</keyword>
<feature type="domain" description="Glycosyltransferase 2-like" evidence="2">
    <location>
        <begin position="10"/>
        <end position="142"/>
    </location>
</feature>
<sequence length="311" mass="34948">MGSDNIKKVSIVVPVYNNEGSLIETCAQLHDEHKKSFNQYDFEIVFVDDGSKDDSWKVLQELRKQYDDIKIVKLSRNFGQASANLAGFNFTDGDVVVTISADLQDPITLIPEMLNKWEAGCEIVAATRKSRADGFLSSILSRIAYKIARSANPNIPKGGFDFYLVSRRAKDLLLSFKGRHHFFQGEIMWLGFPTAIIPYERKERKHGKSGWTLTKRISLFIDLILDSTTLPLRAMSIIGAGLALLGYLYAFAIFVSWLFGETPYLGWAAIMVTILGVGGQILLMLGIIGEYVLRIHESSRERPKFIVQDSE</sequence>
<dbReference type="PANTHER" id="PTHR48090:SF8">
    <property type="entry name" value="GLYCOSYLTRANSFERASE CSBB-RELATED"/>
    <property type="match status" value="1"/>
</dbReference>
<dbReference type="STRING" id="526222.Desal_3609"/>
<dbReference type="PANTHER" id="PTHR48090">
    <property type="entry name" value="UNDECAPRENYL-PHOSPHATE 4-DEOXY-4-FORMAMIDO-L-ARABINOSE TRANSFERASE-RELATED"/>
    <property type="match status" value="1"/>
</dbReference>
<dbReference type="OrthoDB" id="9802649at2"/>
<evidence type="ECO:0000259" key="2">
    <source>
        <dbReference type="Pfam" id="PF00535"/>
    </source>
</evidence>
<dbReference type="GO" id="GO:0005886">
    <property type="term" value="C:plasma membrane"/>
    <property type="evidence" value="ECO:0007669"/>
    <property type="project" value="TreeGrafter"/>
</dbReference>
<accession>C6BTH4</accession>
<dbReference type="Gene3D" id="3.90.550.10">
    <property type="entry name" value="Spore Coat Polysaccharide Biosynthesis Protein SpsA, Chain A"/>
    <property type="match status" value="1"/>
</dbReference>
<feature type="transmembrane region" description="Helical" evidence="1">
    <location>
        <begin position="237"/>
        <end position="259"/>
    </location>
</feature>
<dbReference type="RefSeq" id="WP_015853471.1">
    <property type="nucleotide sequence ID" value="NC_012881.1"/>
</dbReference>
<keyword evidence="3" id="KW-0808">Transferase</keyword>
<dbReference type="AlphaFoldDB" id="C6BTH4"/>
<feature type="transmembrane region" description="Helical" evidence="1">
    <location>
        <begin position="265"/>
        <end position="293"/>
    </location>
</feature>
<dbReference type="InterPro" id="IPR001173">
    <property type="entry name" value="Glyco_trans_2-like"/>
</dbReference>
<dbReference type="Proteomes" id="UP000002601">
    <property type="component" value="Chromosome"/>
</dbReference>
<dbReference type="SUPFAM" id="SSF53448">
    <property type="entry name" value="Nucleotide-diphospho-sugar transferases"/>
    <property type="match status" value="1"/>
</dbReference>
<dbReference type="KEGG" id="dsa:Desal_3609"/>
<protein>
    <submittedName>
        <fullName evidence="3">Glycosyl transferase family 2</fullName>
    </submittedName>
</protein>
<keyword evidence="4" id="KW-1185">Reference proteome</keyword>
<keyword evidence="1" id="KW-0812">Transmembrane</keyword>
<evidence type="ECO:0000256" key="1">
    <source>
        <dbReference type="SAM" id="Phobius"/>
    </source>
</evidence>
<dbReference type="InterPro" id="IPR029044">
    <property type="entry name" value="Nucleotide-diphossugar_trans"/>
</dbReference>
<dbReference type="InterPro" id="IPR050256">
    <property type="entry name" value="Glycosyltransferase_2"/>
</dbReference>
<dbReference type="EMBL" id="CP001649">
    <property type="protein sequence ID" value="ACS81655.1"/>
    <property type="molecule type" value="Genomic_DNA"/>
</dbReference>
<keyword evidence="1" id="KW-1133">Transmembrane helix</keyword>
<dbReference type="CAZy" id="GT2">
    <property type="family name" value="Glycosyltransferase Family 2"/>
</dbReference>
<dbReference type="GO" id="GO:0016740">
    <property type="term" value="F:transferase activity"/>
    <property type="evidence" value="ECO:0007669"/>
    <property type="project" value="UniProtKB-KW"/>
</dbReference>
<dbReference type="Pfam" id="PF00535">
    <property type="entry name" value="Glycos_transf_2"/>
    <property type="match status" value="1"/>
</dbReference>